<dbReference type="Gene3D" id="3.30.70.240">
    <property type="match status" value="1"/>
</dbReference>
<dbReference type="InterPro" id="IPR001498">
    <property type="entry name" value="Impact_N"/>
</dbReference>
<dbReference type="NCBIfam" id="TIGR00257">
    <property type="entry name" value="IMPACT_YIGZ"/>
    <property type="match status" value="1"/>
</dbReference>
<dbReference type="Proteomes" id="UP000315636">
    <property type="component" value="Unassembled WGS sequence"/>
</dbReference>
<dbReference type="InterPro" id="IPR020568">
    <property type="entry name" value="Ribosomal_Su5_D2-typ_SF"/>
</dbReference>
<dbReference type="InterPro" id="IPR015796">
    <property type="entry name" value="Impact_YigZ-like"/>
</dbReference>
<evidence type="ECO:0000313" key="5">
    <source>
        <dbReference type="Proteomes" id="UP000315636"/>
    </source>
</evidence>
<gene>
    <name evidence="4" type="ORF">SAMN06264849_105105</name>
</gene>
<evidence type="ECO:0000256" key="1">
    <source>
        <dbReference type="ARBA" id="ARBA00007665"/>
    </source>
</evidence>
<dbReference type="GO" id="GO:0006446">
    <property type="term" value="P:regulation of translational initiation"/>
    <property type="evidence" value="ECO:0007669"/>
    <property type="project" value="TreeGrafter"/>
</dbReference>
<organism evidence="4 5">
    <name type="scientific">Melghirimyces algeriensis</name>
    <dbReference type="NCBI Taxonomy" id="910412"/>
    <lineage>
        <taxon>Bacteria</taxon>
        <taxon>Bacillati</taxon>
        <taxon>Bacillota</taxon>
        <taxon>Bacilli</taxon>
        <taxon>Bacillales</taxon>
        <taxon>Thermoactinomycetaceae</taxon>
        <taxon>Melghirimyces</taxon>
    </lineage>
</organism>
<dbReference type="InterPro" id="IPR035647">
    <property type="entry name" value="EFG_III/V"/>
</dbReference>
<dbReference type="Gene3D" id="3.30.230.30">
    <property type="entry name" value="Impact, N-terminal domain"/>
    <property type="match status" value="1"/>
</dbReference>
<dbReference type="AlphaFoldDB" id="A0A521D440"/>
<evidence type="ECO:0000313" key="4">
    <source>
        <dbReference type="EMBL" id="SMO66412.1"/>
    </source>
</evidence>
<comment type="similarity">
    <text evidence="1">Belongs to the IMPACT family.</text>
</comment>
<sequence>MKLPTVYSTVKEYKETEILIQKSRFITYVNRVESEKEAVRFIQNISRRHWDATHNCYAYQVMDGQIAQKSSDDGEPAGTAGRPILEVLKNRDLINTVIVVTRYFGGIKLGAGGLIRAYSQSASTGLDAAGILDWVLHRMIRITVNYSAMGKVEYELRSMNVDMEQPKFSDKVHFTVWVPDGKESTVTEMVAEQTGGRGEVILGQKEYRPIPR</sequence>
<dbReference type="PANTHER" id="PTHR16301:SF20">
    <property type="entry name" value="IMPACT FAMILY MEMBER YIGZ"/>
    <property type="match status" value="1"/>
</dbReference>
<keyword evidence="5" id="KW-1185">Reference proteome</keyword>
<reference evidence="4 5" key="1">
    <citation type="submission" date="2017-05" db="EMBL/GenBank/DDBJ databases">
        <authorList>
            <person name="Varghese N."/>
            <person name="Submissions S."/>
        </authorList>
    </citation>
    <scope>NUCLEOTIDE SEQUENCE [LARGE SCALE GENOMIC DNA]</scope>
    <source>
        <strain evidence="4 5">DSM 45474</strain>
    </source>
</reference>
<dbReference type="InterPro" id="IPR020569">
    <property type="entry name" value="UPF0029_Impact_CS"/>
</dbReference>
<dbReference type="InterPro" id="IPR036956">
    <property type="entry name" value="Impact_N_sf"/>
</dbReference>
<name>A0A521D440_9BACL</name>
<dbReference type="Pfam" id="PF01205">
    <property type="entry name" value="Impact_N"/>
    <property type="match status" value="1"/>
</dbReference>
<evidence type="ECO:0000259" key="3">
    <source>
        <dbReference type="Pfam" id="PF09186"/>
    </source>
</evidence>
<dbReference type="InterPro" id="IPR023582">
    <property type="entry name" value="Impact"/>
</dbReference>
<evidence type="ECO:0000259" key="2">
    <source>
        <dbReference type="Pfam" id="PF01205"/>
    </source>
</evidence>
<dbReference type="SUPFAM" id="SSF54980">
    <property type="entry name" value="EF-G C-terminal domain-like"/>
    <property type="match status" value="1"/>
</dbReference>
<feature type="domain" description="UPF0029" evidence="3">
    <location>
        <begin position="142"/>
        <end position="197"/>
    </location>
</feature>
<protein>
    <submittedName>
        <fullName evidence="4">Uncharacterized protein, YigZ family</fullName>
    </submittedName>
</protein>
<dbReference type="SUPFAM" id="SSF54211">
    <property type="entry name" value="Ribosomal protein S5 domain 2-like"/>
    <property type="match status" value="1"/>
</dbReference>
<dbReference type="GO" id="GO:0005737">
    <property type="term" value="C:cytoplasm"/>
    <property type="evidence" value="ECO:0007669"/>
    <property type="project" value="TreeGrafter"/>
</dbReference>
<dbReference type="PROSITE" id="PS00910">
    <property type="entry name" value="UPF0029"/>
    <property type="match status" value="1"/>
</dbReference>
<dbReference type="InterPro" id="IPR015269">
    <property type="entry name" value="UPF0029_Impact_C"/>
</dbReference>
<dbReference type="PANTHER" id="PTHR16301">
    <property type="entry name" value="IMPACT-RELATED"/>
    <property type="match status" value="1"/>
</dbReference>
<accession>A0A521D440</accession>
<feature type="domain" description="Impact N-terminal" evidence="2">
    <location>
        <begin position="21"/>
        <end position="124"/>
    </location>
</feature>
<dbReference type="Pfam" id="PF09186">
    <property type="entry name" value="DUF1949"/>
    <property type="match status" value="1"/>
</dbReference>
<proteinExistence type="inferred from homology"/>
<dbReference type="EMBL" id="FXTI01000005">
    <property type="protein sequence ID" value="SMO66412.1"/>
    <property type="molecule type" value="Genomic_DNA"/>
</dbReference>